<dbReference type="Proteomes" id="UP000837857">
    <property type="component" value="Chromosome 14"/>
</dbReference>
<gene>
    <name evidence="1" type="ORF">IPOD504_LOCUS3473</name>
</gene>
<organism evidence="1 2">
    <name type="scientific">Iphiclides podalirius</name>
    <name type="common">scarce swallowtail</name>
    <dbReference type="NCBI Taxonomy" id="110791"/>
    <lineage>
        <taxon>Eukaryota</taxon>
        <taxon>Metazoa</taxon>
        <taxon>Ecdysozoa</taxon>
        <taxon>Arthropoda</taxon>
        <taxon>Hexapoda</taxon>
        <taxon>Insecta</taxon>
        <taxon>Pterygota</taxon>
        <taxon>Neoptera</taxon>
        <taxon>Endopterygota</taxon>
        <taxon>Lepidoptera</taxon>
        <taxon>Glossata</taxon>
        <taxon>Ditrysia</taxon>
        <taxon>Papilionoidea</taxon>
        <taxon>Papilionidae</taxon>
        <taxon>Papilioninae</taxon>
        <taxon>Iphiclides</taxon>
    </lineage>
</organism>
<reference evidence="1" key="1">
    <citation type="submission" date="2022-03" db="EMBL/GenBank/DDBJ databases">
        <authorList>
            <person name="Martin H S."/>
        </authorList>
    </citation>
    <scope>NUCLEOTIDE SEQUENCE</scope>
</reference>
<name>A0ABN8HXU6_9NEOP</name>
<protein>
    <recommendedName>
        <fullName evidence="3">Ribosomal protein S14</fullName>
    </recommendedName>
</protein>
<keyword evidence="2" id="KW-1185">Reference proteome</keyword>
<dbReference type="EMBL" id="OW152826">
    <property type="protein sequence ID" value="CAH2041939.1"/>
    <property type="molecule type" value="Genomic_DNA"/>
</dbReference>
<feature type="non-terminal residue" evidence="1">
    <location>
        <position position="1"/>
    </location>
</feature>
<evidence type="ECO:0000313" key="1">
    <source>
        <dbReference type="EMBL" id="CAH2041939.1"/>
    </source>
</evidence>
<sequence>MRASHEKVASDFYLMQTSHCGISMQKGRKSPPFETGVRRVLSDTGVIARRGTITCANANETRALRII</sequence>
<evidence type="ECO:0008006" key="3">
    <source>
        <dbReference type="Google" id="ProtNLM"/>
    </source>
</evidence>
<accession>A0ABN8HXU6</accession>
<evidence type="ECO:0000313" key="2">
    <source>
        <dbReference type="Proteomes" id="UP000837857"/>
    </source>
</evidence>
<proteinExistence type="predicted"/>